<name>A0A0F9CKK7_9ZZZZ</name>
<dbReference type="SUPFAM" id="SSF53697">
    <property type="entry name" value="SIS domain"/>
    <property type="match status" value="1"/>
</dbReference>
<proteinExistence type="predicted"/>
<dbReference type="InterPro" id="IPR046348">
    <property type="entry name" value="SIS_dom_sf"/>
</dbReference>
<accession>A0A0F9CKK7</accession>
<dbReference type="GO" id="GO:1901135">
    <property type="term" value="P:carbohydrate derivative metabolic process"/>
    <property type="evidence" value="ECO:0007669"/>
    <property type="project" value="InterPro"/>
</dbReference>
<feature type="non-terminal residue" evidence="2">
    <location>
        <position position="183"/>
    </location>
</feature>
<dbReference type="Pfam" id="PF13580">
    <property type="entry name" value="SIS_2"/>
    <property type="match status" value="1"/>
</dbReference>
<sequence length="183" mass="19475">MRPSDYLAGFVSALECVVVTFHDCAPIPFNEGVEWTVKTLSDVRADKKKVMLVGNGAEASIASHIALDLWKLRGIRAVTFSDAAQLTALANDCGAEFAFSIPIKIFGDAGDVVFALSCSGESSNVLQAAAAARKAGYPLVTLTGCEPMNALRKLGDVNFYVPDEMYGVVESAHALIMHCVLDC</sequence>
<dbReference type="Gene3D" id="3.40.50.10490">
    <property type="entry name" value="Glucose-6-phosphate isomerase like protein, domain 1"/>
    <property type="match status" value="1"/>
</dbReference>
<dbReference type="AlphaFoldDB" id="A0A0F9CKK7"/>
<evidence type="ECO:0000313" key="2">
    <source>
        <dbReference type="EMBL" id="KKL49838.1"/>
    </source>
</evidence>
<comment type="caution">
    <text evidence="2">The sequence shown here is derived from an EMBL/GenBank/DDBJ whole genome shotgun (WGS) entry which is preliminary data.</text>
</comment>
<feature type="domain" description="SIS" evidence="1">
    <location>
        <begin position="40"/>
        <end position="183"/>
    </location>
</feature>
<dbReference type="PROSITE" id="PS51464">
    <property type="entry name" value="SIS"/>
    <property type="match status" value="1"/>
</dbReference>
<organism evidence="2">
    <name type="scientific">marine sediment metagenome</name>
    <dbReference type="NCBI Taxonomy" id="412755"/>
    <lineage>
        <taxon>unclassified sequences</taxon>
        <taxon>metagenomes</taxon>
        <taxon>ecological metagenomes</taxon>
    </lineage>
</organism>
<gene>
    <name evidence="2" type="ORF">LCGC14_2311490</name>
</gene>
<dbReference type="InterPro" id="IPR050099">
    <property type="entry name" value="SIS_GmhA/DiaA_subfam"/>
</dbReference>
<dbReference type="InterPro" id="IPR001347">
    <property type="entry name" value="SIS_dom"/>
</dbReference>
<dbReference type="PANTHER" id="PTHR30390">
    <property type="entry name" value="SEDOHEPTULOSE 7-PHOSPHATE ISOMERASE / DNAA INITIATOR-ASSOCIATING FACTOR FOR REPLICATION INITIATION"/>
    <property type="match status" value="1"/>
</dbReference>
<dbReference type="GO" id="GO:0097367">
    <property type="term" value="F:carbohydrate derivative binding"/>
    <property type="evidence" value="ECO:0007669"/>
    <property type="project" value="InterPro"/>
</dbReference>
<protein>
    <recommendedName>
        <fullName evidence="1">SIS domain-containing protein</fullName>
    </recommendedName>
</protein>
<dbReference type="EMBL" id="LAZR01032815">
    <property type="protein sequence ID" value="KKL49838.1"/>
    <property type="molecule type" value="Genomic_DNA"/>
</dbReference>
<dbReference type="PANTHER" id="PTHR30390:SF7">
    <property type="entry name" value="PHOSPHOHEPTOSE ISOMERASE"/>
    <property type="match status" value="1"/>
</dbReference>
<evidence type="ECO:0000259" key="1">
    <source>
        <dbReference type="PROSITE" id="PS51464"/>
    </source>
</evidence>
<reference evidence="2" key="1">
    <citation type="journal article" date="2015" name="Nature">
        <title>Complex archaea that bridge the gap between prokaryotes and eukaryotes.</title>
        <authorList>
            <person name="Spang A."/>
            <person name="Saw J.H."/>
            <person name="Jorgensen S.L."/>
            <person name="Zaremba-Niedzwiedzka K."/>
            <person name="Martijn J."/>
            <person name="Lind A.E."/>
            <person name="van Eijk R."/>
            <person name="Schleper C."/>
            <person name="Guy L."/>
            <person name="Ettema T.J."/>
        </authorList>
    </citation>
    <scope>NUCLEOTIDE SEQUENCE</scope>
</reference>